<protein>
    <recommendedName>
        <fullName evidence="1">Aspartyl/glutamyl-tRNA(Asn/Gln) amidotransferase subunit C</fullName>
        <shortName evidence="1">Asp/Glu-ADT subunit C</shortName>
        <ecNumber evidence="1">6.3.5.-</ecNumber>
    </recommendedName>
</protein>
<comment type="catalytic activity">
    <reaction evidence="1">
        <text>L-aspartyl-tRNA(Asn) + L-glutamine + ATP + H2O = L-asparaginyl-tRNA(Asn) + L-glutamate + ADP + phosphate + 2 H(+)</text>
        <dbReference type="Rhea" id="RHEA:14513"/>
        <dbReference type="Rhea" id="RHEA-COMP:9674"/>
        <dbReference type="Rhea" id="RHEA-COMP:9677"/>
        <dbReference type="ChEBI" id="CHEBI:15377"/>
        <dbReference type="ChEBI" id="CHEBI:15378"/>
        <dbReference type="ChEBI" id="CHEBI:29985"/>
        <dbReference type="ChEBI" id="CHEBI:30616"/>
        <dbReference type="ChEBI" id="CHEBI:43474"/>
        <dbReference type="ChEBI" id="CHEBI:58359"/>
        <dbReference type="ChEBI" id="CHEBI:78515"/>
        <dbReference type="ChEBI" id="CHEBI:78516"/>
        <dbReference type="ChEBI" id="CHEBI:456216"/>
    </reaction>
</comment>
<dbReference type="Pfam" id="PF02686">
    <property type="entry name" value="GatC"/>
    <property type="match status" value="1"/>
</dbReference>
<dbReference type="InterPro" id="IPR036113">
    <property type="entry name" value="Asp/Glu-ADT_sf_sub_c"/>
</dbReference>
<accession>A0ABU2WIK0</accession>
<dbReference type="EMBL" id="JAVRIC010000010">
    <property type="protein sequence ID" value="MDT0497459.1"/>
    <property type="molecule type" value="Genomic_DNA"/>
</dbReference>
<comment type="similarity">
    <text evidence="1">Belongs to the GatC family.</text>
</comment>
<sequence length="127" mass="13854">MGALSIIIDFPSDQTGTEAKNFGIDSGIGGNPMSLTPEQIQQVAHLARLELRPEQLAPYAGQLSSILEMVDQLRQAETDEVLPMAHPLDMVQRLRADAVTASDQRERFQTLAPQAEGGLYVVPKVIE</sequence>
<name>A0ABU2WIK0_9GAMM</name>
<reference evidence="2 3" key="1">
    <citation type="submission" date="2023-09" db="EMBL/GenBank/DDBJ databases">
        <authorList>
            <person name="Rey-Velasco X."/>
        </authorList>
    </citation>
    <scope>NUCLEOTIDE SEQUENCE [LARGE SCALE GENOMIC DNA]</scope>
    <source>
        <strain evidence="2 3">W345</strain>
    </source>
</reference>
<dbReference type="SUPFAM" id="SSF141000">
    <property type="entry name" value="Glu-tRNAGln amidotransferase C subunit"/>
    <property type="match status" value="1"/>
</dbReference>
<dbReference type="Gene3D" id="1.10.20.60">
    <property type="entry name" value="Glu-tRNAGln amidotransferase C subunit, N-terminal domain"/>
    <property type="match status" value="1"/>
</dbReference>
<evidence type="ECO:0000313" key="3">
    <source>
        <dbReference type="Proteomes" id="UP001254608"/>
    </source>
</evidence>
<keyword evidence="3" id="KW-1185">Reference proteome</keyword>
<dbReference type="HAMAP" id="MF_00122">
    <property type="entry name" value="GatC"/>
    <property type="match status" value="1"/>
</dbReference>
<comment type="caution">
    <text evidence="2">The sequence shown here is derived from an EMBL/GenBank/DDBJ whole genome shotgun (WGS) entry which is preliminary data.</text>
</comment>
<keyword evidence="1" id="KW-0547">Nucleotide-binding</keyword>
<dbReference type="Proteomes" id="UP001254608">
    <property type="component" value="Unassembled WGS sequence"/>
</dbReference>
<keyword evidence="1" id="KW-0067">ATP-binding</keyword>
<gene>
    <name evidence="1 2" type="primary">gatC</name>
    <name evidence="2" type="ORF">RM530_08790</name>
</gene>
<dbReference type="InterPro" id="IPR003837">
    <property type="entry name" value="GatC"/>
</dbReference>
<keyword evidence="1" id="KW-0436">Ligase</keyword>
<evidence type="ECO:0000256" key="1">
    <source>
        <dbReference type="HAMAP-Rule" id="MF_00122"/>
    </source>
</evidence>
<organism evidence="2 3">
    <name type="scientific">Banduia mediterranea</name>
    <dbReference type="NCBI Taxonomy" id="3075609"/>
    <lineage>
        <taxon>Bacteria</taxon>
        <taxon>Pseudomonadati</taxon>
        <taxon>Pseudomonadota</taxon>
        <taxon>Gammaproteobacteria</taxon>
        <taxon>Nevskiales</taxon>
        <taxon>Algiphilaceae</taxon>
        <taxon>Banduia</taxon>
    </lineage>
</organism>
<proteinExistence type="inferred from homology"/>
<comment type="catalytic activity">
    <reaction evidence="1">
        <text>L-glutamyl-tRNA(Gln) + L-glutamine + ATP + H2O = L-glutaminyl-tRNA(Gln) + L-glutamate + ADP + phosphate + H(+)</text>
        <dbReference type="Rhea" id="RHEA:17521"/>
        <dbReference type="Rhea" id="RHEA-COMP:9681"/>
        <dbReference type="Rhea" id="RHEA-COMP:9684"/>
        <dbReference type="ChEBI" id="CHEBI:15377"/>
        <dbReference type="ChEBI" id="CHEBI:15378"/>
        <dbReference type="ChEBI" id="CHEBI:29985"/>
        <dbReference type="ChEBI" id="CHEBI:30616"/>
        <dbReference type="ChEBI" id="CHEBI:43474"/>
        <dbReference type="ChEBI" id="CHEBI:58359"/>
        <dbReference type="ChEBI" id="CHEBI:78520"/>
        <dbReference type="ChEBI" id="CHEBI:78521"/>
        <dbReference type="ChEBI" id="CHEBI:456216"/>
    </reaction>
</comment>
<evidence type="ECO:0000313" key="2">
    <source>
        <dbReference type="EMBL" id="MDT0497459.1"/>
    </source>
</evidence>
<dbReference type="PANTHER" id="PTHR15004">
    <property type="entry name" value="GLUTAMYL-TRNA(GLN) AMIDOTRANSFERASE SUBUNIT C, MITOCHONDRIAL"/>
    <property type="match status" value="1"/>
</dbReference>
<dbReference type="EC" id="6.3.5.-" evidence="1"/>
<dbReference type="PANTHER" id="PTHR15004:SF0">
    <property type="entry name" value="GLUTAMYL-TRNA(GLN) AMIDOTRANSFERASE SUBUNIT C, MITOCHONDRIAL"/>
    <property type="match status" value="1"/>
</dbReference>
<keyword evidence="1" id="KW-0648">Protein biosynthesis</keyword>
<comment type="subunit">
    <text evidence="1">Heterotrimer of A, B and C subunits.</text>
</comment>
<dbReference type="NCBIfam" id="TIGR00135">
    <property type="entry name" value="gatC"/>
    <property type="match status" value="1"/>
</dbReference>
<comment type="function">
    <text evidence="1">Allows the formation of correctly charged Asn-tRNA(Asn) or Gln-tRNA(Gln) through the transamidation of misacylated Asp-tRNA(Asn) or Glu-tRNA(Gln) in organisms which lack either or both of asparaginyl-tRNA or glutaminyl-tRNA synthetases. The reaction takes place in the presence of glutamine and ATP through an activated phospho-Asp-tRNA(Asn) or phospho-Glu-tRNA(Gln).</text>
</comment>